<organism evidence="1 2">
    <name type="scientific">Dentiscutata heterogama</name>
    <dbReference type="NCBI Taxonomy" id="1316150"/>
    <lineage>
        <taxon>Eukaryota</taxon>
        <taxon>Fungi</taxon>
        <taxon>Fungi incertae sedis</taxon>
        <taxon>Mucoromycota</taxon>
        <taxon>Glomeromycotina</taxon>
        <taxon>Glomeromycetes</taxon>
        <taxon>Diversisporales</taxon>
        <taxon>Gigasporaceae</taxon>
        <taxon>Dentiscutata</taxon>
    </lineage>
</organism>
<proteinExistence type="predicted"/>
<evidence type="ECO:0000313" key="2">
    <source>
        <dbReference type="Proteomes" id="UP000789702"/>
    </source>
</evidence>
<dbReference type="EMBL" id="CAJVPU010005199">
    <property type="protein sequence ID" value="CAG8544317.1"/>
    <property type="molecule type" value="Genomic_DNA"/>
</dbReference>
<keyword evidence="2" id="KW-1185">Reference proteome</keyword>
<protein>
    <submittedName>
        <fullName evidence="1">11693_t:CDS:1</fullName>
    </submittedName>
</protein>
<accession>A0ACA9LR35</accession>
<sequence length="603" mass="69687">MGLSHSSSYHSSHVRSVTEYGPVIVEPHLDIYTRLPICEFMGYDNNSYSPQFELLVQSYQALYDRPYDDVRSYFKVVGLHALPFKSYDGVTGGIHEYKNDTDWFNGRYGGYCHHGDVLFQPWHRPYLLLVESLIINEAKRIASQYPDYEREKYVEAANKFRHPYWDWAAKEAINGIPDAFTLAEFEINTPRGIEKVKNPLKGYILPVNLSYPLEKGRNPTDRPHYRIPGLDRNPFTPAGYSTIRYPNPNYEDQYDLLDLNMSIYNPTVFRPGYYQTFHIDNYLHFSNNALKSNDKEMGENLTAHPNPIMIGYSHFASIETTHDAFHFISGGPGGHMSYADITAYDPLFFFHHFFVDRIFAIWQTIFPNSWVPENISVNGTYVLEKFSVINEHTELTPFRKSETEFWTATDIRDIEKLGYTYPELVKFKGQDPKKLQAYILAYYKPDNLHGRRFYAKLTIEESKSIGSYVIRVFVDLKNATAETPVTSPHFAGLVAVRRKPYKSAPHLVGTVDITAAMERLGIRTQVHHYYYDIIDVRTGLLNPAAIFDVDNDINIVPCYLDGTEISPKEAGVKKVEVYSFQHDEEDPNFLVENSGRHHFTKHF</sequence>
<dbReference type="Proteomes" id="UP000789702">
    <property type="component" value="Unassembled WGS sequence"/>
</dbReference>
<gene>
    <name evidence="1" type="ORF">DHETER_LOCUS4943</name>
</gene>
<comment type="caution">
    <text evidence="1">The sequence shown here is derived from an EMBL/GenBank/DDBJ whole genome shotgun (WGS) entry which is preliminary data.</text>
</comment>
<reference evidence="1" key="1">
    <citation type="submission" date="2021-06" db="EMBL/GenBank/DDBJ databases">
        <authorList>
            <person name="Kallberg Y."/>
            <person name="Tangrot J."/>
            <person name="Rosling A."/>
        </authorList>
    </citation>
    <scope>NUCLEOTIDE SEQUENCE</scope>
    <source>
        <strain evidence="1">IL203A</strain>
    </source>
</reference>
<name>A0ACA9LR35_9GLOM</name>
<evidence type="ECO:0000313" key="1">
    <source>
        <dbReference type="EMBL" id="CAG8544317.1"/>
    </source>
</evidence>